<feature type="region of interest" description="Disordered" evidence="1">
    <location>
        <begin position="1725"/>
        <end position="1792"/>
    </location>
</feature>
<evidence type="ECO:0000313" key="3">
    <source>
        <dbReference type="Proteomes" id="UP000007494"/>
    </source>
</evidence>
<feature type="region of interest" description="Disordered" evidence="1">
    <location>
        <begin position="1"/>
        <end position="28"/>
    </location>
</feature>
<feature type="region of interest" description="Disordered" evidence="1">
    <location>
        <begin position="222"/>
        <end position="247"/>
    </location>
</feature>
<feature type="compositionally biased region" description="Low complexity" evidence="1">
    <location>
        <begin position="546"/>
        <end position="557"/>
    </location>
</feature>
<feature type="compositionally biased region" description="Basic and acidic residues" evidence="1">
    <location>
        <begin position="304"/>
        <end position="315"/>
    </location>
</feature>
<feature type="compositionally biased region" description="Low complexity" evidence="1">
    <location>
        <begin position="1532"/>
        <end position="1544"/>
    </location>
</feature>
<feature type="compositionally biased region" description="Basic and acidic residues" evidence="1">
    <location>
        <begin position="3229"/>
        <end position="3275"/>
    </location>
</feature>
<feature type="compositionally biased region" description="Basic and acidic residues" evidence="1">
    <location>
        <begin position="2043"/>
        <end position="2065"/>
    </location>
</feature>
<feature type="region of interest" description="Disordered" evidence="1">
    <location>
        <begin position="4361"/>
        <end position="4487"/>
    </location>
</feature>
<feature type="compositionally biased region" description="Polar residues" evidence="1">
    <location>
        <begin position="1951"/>
        <end position="1962"/>
    </location>
</feature>
<dbReference type="VEuPathDB" id="ToxoDB:NCLIV_040720"/>
<feature type="compositionally biased region" description="Polar residues" evidence="1">
    <location>
        <begin position="2907"/>
        <end position="2921"/>
    </location>
</feature>
<feature type="compositionally biased region" description="Polar residues" evidence="1">
    <location>
        <begin position="653"/>
        <end position="662"/>
    </location>
</feature>
<feature type="compositionally biased region" description="Basic and acidic residues" evidence="1">
    <location>
        <begin position="4399"/>
        <end position="4414"/>
    </location>
</feature>
<sequence length="4487" mass="473120">MLTEQASRLTLADPETTEPARKEPFASAQEGIRLQPRPTCVACHGETAAFIFRLRPSLRLRSPLRFLRLLLHIALWANSLQAFVRSFCLTAAILSLTFRLFCLSELGKASSGFSRPDFSGSHDAPPSETTSGARRRPASSRNITQLQKLRLEGGSAGAGDPQPQEEDRLKSHRESPPEKAKEPSVTALLVCESPETSAGEEGRFAQRQSCKDEVSAFRQSATRPLILGSEQSSPDSRGAASLTSSLRPNRTPALSLFVFKGDAAGGLTRARVTFSPAASLPLSSGSSGHPLASSPPLDGALEASPRERPETEQAHPARRRGVWGTGAHAVCVEVVEEGIVLISGENTEAGRLAEPRRDASTGPVASLAFFPPSWQLSSCSRRSEQDASWDMRPEAGDDATRALKDAWFADSHSLWKGEGEEAVGGGRAEIGQRRGRPAKDLLVVSGQRRNVAVWGACGTQQLSIHPIGSRPHAGTFASVLAPDVLSPAQQTLASSGAAQGFGKDPRDASRLQTVAIFSARPGGRVWVADSNSGSVQTTLRLAPTNAASSRSSSSFAESEGRRPGASRVNGKDGEGQRKEETAASKPPREASELASGTRPALHRLSHLTGSCFLSWSTVEDTNFPCSAFSSSASETLTARKQAGAGPVCGESPRSGTSASASPPSWPETGRQPGGAEERPAPGSLRAGLDALTDTLSPTRSIASPLQPTAPQQASHLHMRDDVGLSLSSPSSRACLPPQLPTAFAGEKPAGTRALWKEDGAEHSGRRGEAVATGGALETKTEAVASSSVAERVLLVDVGKIRVRREWRLPGGAVHAAVHAHVGGLEALFLVAGPAESRGRRGSSSDGISSQQRGETATARGDRDGQARGAARERKATRDEAPDGEAAMTLGDAGASAHQRIDAPDNEERRTAEEMGTPAAGFAAVDGAEGTWLREEGRVGVALDDRCFLLCTLAFGEHKRVVATQLLSALGAAFPAEAHAWRTPGGRRPSLSETSRETHRIGRECPDATRRSGGLQTGTGFQAGFPENGGAWRHDSIRPEEPCPGLTRRTPSPDRPSSFPLSAPLPLPVSVSLEAFDSDPENETLFLSSPSVLVDQGGPENRRRDRDDSAGGVGFLGSNAHWNGHLIRLPPPLVSSSCSSSFYALSPPSPILDSCNLRIQDLSLSLTGWTEAALAYCLAYAVDESALLSDWSIPAVFLRSRRFAPARASSHNLGQERGGPSDLSSPFSPFSSSSFPLPSHALPLSSPTASRAGRGDVSPLDALKNRDSGVSFSTSSSGRRPSAVPEGSLAELASRRAHAVLRFLLPLIRVAAPMLEMPLFSSVSVSAAQARSGLEFNSPLRGLRTDQREAESRSWKGGETRENVQEVGGKTAESAGFQEGEKRQEGGVLETSRRWGVEHRVGHHAGGQKADRCESTSRGPEVSLFFCPSFFRTYFAPQGCTAPVPGDSFFAAQTYLPVSVKETTVSSSVPLSSFLSLLRHFAATVEALEALTCATVASAASFPLRNFPPARPVSASRVRQRVACQPHTPKTRSSSASSSSSLSPESAEDGALGQAEVQCAGEAEISNVETKPLDDAAALFSASREMHAHRDDLRGPEPAPREGPRNASVAFPREGSDPGVSAGGLLHTVAAASHAATTALLGAATSLPLPDSPAFSSFANPLREGNTRQGSLFSPLGRDEEGIRGAWTLAADGVFVSTLVETHAASPPPSLSSAFSSLFRGAVGKGTANQEREGGGVSSAVGASPRVPEDCLASGASPKSRDLPAQADGENEEATRPPPTSRPAIPSIGDARRGGAPTMAQLAFHAEKETRSNAGHAAVEAAAALGVSAAGAAGAAAAFAVSEAAAAAGAAYGKVASTVFQQSAGVAARGAAEEPGLHQIGSTLFKYFWGDEASRAGSLRAGSSQEEATPASSPLAAGTKAPPSSTSASPQSLVSPKRLAALAPAAAPSPSTRCGASPLSSQCPGHLEHARGEPSSSQLSGSDGRVSEAREDERAASDSPGACRSSLVSPLRGGGAGQGGLEEREALAARAGAATEQTEGGEEGAERHRNSEDAEGRTHACSEESCRTGSPALAPQARAGDGLLSRVLETARRGKDEVERPTRGGGDDARFNDLGRVWRARGREDVTSFLKDETLTASSIATAAAALFELLALLATACAQDKLDSASNPRRGSTLSSRRASANSSCSSSSLAPSPSPPGGFVAEGVAGGARRGACDAAESRAKTRDVSFLWPALGVPWHVSAASLCESHRALSGGFSAWLPDSVSTATDAVSPASASHAVAIWMREQKSEPSGIILPGASSVSPRLSSACGSAALPLSCPVAEVFEERDALVFCHCFFRPEAGFAAAASRGRRDSSAQDRRSTELCLHAILEAVDRVIFVANGLGWFRVCALMASWWRDTEASQAVSRNEAPGSLSFARALLGAEPQLKYLPLAAAVYELCVGSRGPLQFWRAGGEGREETESVGDSEESRDADTDEEEEERHFNDVFGEEEQSHRTVGFGAMESGDEKAQGAPVGRESETEEGARETFERDTVERRGERLEDGEQETPRRGRGRGRLDGVGEAENQPEMTVERGTLTATVEIPSVWRKPRETGSNFQERTCGASAKKRHSNHVLLSTKRTLVSSAGSSAHLSVVQRATVTSQIEILATACVAAFPAVLPWNVLAWIFRGAFSVQKRMVKEGEEATLWRGTPRGRATSLPAVLEREVLFNSPDGVWVRLVSHLLGAAGFADEATLERPRDAGEHTRRTTQRDTQSLSFLYAVSSGGSQRRADLSSSSFRASVSSGACLLFLPLAGLQLFRRYLARLRCSSSLPRLRLPGLQSLLALQAHFHLLGLSAHARRETHFPSLCRNSSSFSPNGAESHSSRPSHRIVPPSSFAASASDSPHQQKETGGERIRTSNHPEHSQECSDTSTQLLPSSGSSLDAAVLSHSRESASPAWCASQPLPGRASPHFWGPECSGGFDGEAAGSVGAFMSSLVEDAALASSNLENPMLLHPFSREVPEPTSQDSARASSRGCAAGTPPSVSSSRSTSPPRDSLASLPSFAASSVASAFGSFAGSASVSFAHSTGERSRAPALGQETQTDGPRERREAQEQLGDAQVSEQGETGGTDLERPICVRGRDGDSGEQEGNSENLVPGRRPDRETDVEKELAALFSLLEAALSLGSALHVCRLLSRHILPRLLASLVPSTSSASPFRPSSVSLPWMNNGKSGSAFSRDERQGLTAAELSRGSKEGGREGEGERDALSESGRLEGSGREEESKAADSARASKSESRQTGRSVAEGVSHAGEGRVCENREEHGKRAREILQVCLLRCAAFLAEGLAQTSFLPQSQEGDERRNREARSRGERSGEEERGSDGGGTQQESAGGVSSGFSSLSVAAEELETNATSGKGAVYPCSLSSSAQTKTPSGLSLDEVVNCFFLLHAALQALEARREESVTTARGKEGVNPARDETETASQAPCRANVRPADLVLLLLAASACHPGLAAFTATNRACERGNETRKETRTEGTREGEREQDSGGVGEGRDLHPKQRGKGGEAENRERSPPRRRREMSRTLFPADGEDASEAGDLSGWRVAVRGDSEETEEAREGREEQTLFRERQNAPTSDTSPPQSALHVAFFSHASRGAPRGAYRASPLNDRTPPSSVLSCAFSPVASSSSSSSRWSPTESRDVFDDAEKSGSEFSCEDARGSAGTQDDESRAGEPPAETPESLLEVLLAPPSSDPLRSLLERSSAFFKERGEGEDRSAREVQGERGARSERGRQDAGREETEADDEKMMEGKTADGEGRCKAEANRERRCACEVDKHSSECMQIVDWARGCFGPPSPCRHFAMATLLKLLERRASGGSSVHHTLGSSPSPWFSRAPQFLDAEKEACVLGDGKAGGDGEDKSDERDGGIALLTPEPVQRAVAIPVSVHLAFLSRAHALLAAISSHQRLHVASASKDRGVEEQGSADRGKTVRLVPDPGVLDLLTCVQKRAGPMPSPASENVAPIPSGEERFVSRSRNEEECFASPGGNGETVRREALCRRPVCSASSAFLLPAADAPGKTSSVPFFLSPISPSHAAPGDFWRLLSGLALAARGREPPWLLPAAADAARFASEDSHAEGELNLRAWGDGRGLRGGAQPDSFSRQSGGQRSSLRDSQLLAGALATLEAPRAPRPCDGVCGASEGQGDLFPAEECLYTGKADQPSTPGESVPGGPARKDELRRDLRVAASWQTQRAAAHSASSPLSQGSAAAFAPSQPLGAKGVFSGGGACVRGVGKAHRGPFPREGEPGCEPWAKLHAAVGGKGAALPLGVSESAESSERFLIRRKEALQDLAVRSRCDRRLPQRGANLESSTVAALAALEETMQKKWNRSFATREGEFHAAPREDAKVRQEREGSERKAIEKNTRERKKGTREERKEKERAEKNEETELSGDELPFGSPGRRGVCGDTAEENGKSGTGEQVRTAHPVPVSSRQSSERSSLTSPSPGNGQTRHVFSHPLA</sequence>
<feature type="compositionally biased region" description="Polar residues" evidence="1">
    <location>
        <begin position="693"/>
        <end position="714"/>
    </location>
</feature>
<feature type="compositionally biased region" description="Basic and acidic residues" evidence="1">
    <location>
        <begin position="1031"/>
        <end position="1040"/>
    </location>
</feature>
<dbReference type="OrthoDB" id="10466592at2759"/>
<feature type="region of interest" description="Disordered" evidence="1">
    <location>
        <begin position="2997"/>
        <end position="3038"/>
    </location>
</feature>
<feature type="compositionally biased region" description="Low complexity" evidence="1">
    <location>
        <begin position="1267"/>
        <end position="1281"/>
    </location>
</feature>
<feature type="region of interest" description="Disordered" evidence="1">
    <location>
        <begin position="1512"/>
        <end position="1552"/>
    </location>
</feature>
<feature type="region of interest" description="Disordered" evidence="1">
    <location>
        <begin position="1583"/>
        <end position="1617"/>
    </location>
</feature>
<feature type="compositionally biased region" description="Basic and acidic residues" evidence="1">
    <location>
        <begin position="165"/>
        <end position="182"/>
    </location>
</feature>
<feature type="compositionally biased region" description="Basic and acidic residues" evidence="1">
    <location>
        <begin position="3436"/>
        <end position="3454"/>
    </location>
</feature>
<feature type="compositionally biased region" description="Basic and acidic residues" evidence="1">
    <location>
        <begin position="993"/>
        <end position="1009"/>
    </location>
</feature>
<feature type="compositionally biased region" description="Low complexity" evidence="1">
    <location>
        <begin position="281"/>
        <end position="297"/>
    </location>
</feature>
<feature type="region of interest" description="Disordered" evidence="1">
    <location>
        <begin position="3066"/>
        <end position="3143"/>
    </location>
</feature>
<gene>
    <name evidence="2" type="ORF">NCLIV_040720</name>
</gene>
<dbReference type="EMBL" id="FR823385">
    <property type="protein sequence ID" value="CBZ50997.1"/>
    <property type="molecule type" value="Genomic_DNA"/>
</dbReference>
<feature type="compositionally biased region" description="Basic and acidic residues" evidence="1">
    <location>
        <begin position="1342"/>
        <end position="1363"/>
    </location>
</feature>
<feature type="compositionally biased region" description="Polar residues" evidence="1">
    <location>
        <begin position="3603"/>
        <end position="3613"/>
    </location>
</feature>
<feature type="compositionally biased region" description="Low complexity" evidence="1">
    <location>
        <begin position="2027"/>
        <end position="2037"/>
    </location>
</feature>
<feature type="compositionally biased region" description="Basic and acidic residues" evidence="1">
    <location>
        <begin position="2885"/>
        <end position="2906"/>
    </location>
</feature>
<feature type="region of interest" description="Disordered" evidence="1">
    <location>
        <begin position="112"/>
        <end position="186"/>
    </location>
</feature>
<feature type="region of interest" description="Disordered" evidence="1">
    <location>
        <begin position="980"/>
        <end position="1060"/>
    </location>
</feature>
<feature type="region of interest" description="Disordered" evidence="1">
    <location>
        <begin position="1082"/>
        <end position="1109"/>
    </location>
</feature>
<feature type="region of interest" description="Disordered" evidence="1">
    <location>
        <begin position="3211"/>
        <end position="3287"/>
    </location>
</feature>
<evidence type="ECO:0000256" key="1">
    <source>
        <dbReference type="SAM" id="MobiDB-lite"/>
    </source>
</evidence>
<feature type="compositionally biased region" description="Low complexity" evidence="1">
    <location>
        <begin position="2872"/>
        <end position="2884"/>
    </location>
</feature>
<organism evidence="2 3">
    <name type="scientific">Neospora caninum (strain Liverpool)</name>
    <dbReference type="NCBI Taxonomy" id="572307"/>
    <lineage>
        <taxon>Eukaryota</taxon>
        <taxon>Sar</taxon>
        <taxon>Alveolata</taxon>
        <taxon>Apicomplexa</taxon>
        <taxon>Conoidasida</taxon>
        <taxon>Coccidia</taxon>
        <taxon>Eucoccidiorida</taxon>
        <taxon>Eimeriorina</taxon>
        <taxon>Sarcocystidae</taxon>
        <taxon>Neospora</taxon>
    </lineage>
</organism>
<proteinExistence type="predicted"/>
<dbReference type="Proteomes" id="UP000007494">
    <property type="component" value="Chromosome IX"/>
</dbReference>
<feature type="region of interest" description="Disordered" evidence="1">
    <location>
        <begin position="3436"/>
        <end position="3461"/>
    </location>
</feature>
<feature type="compositionally biased region" description="Basic and acidic residues" evidence="1">
    <location>
        <begin position="4361"/>
        <end position="4392"/>
    </location>
</feature>
<feature type="compositionally biased region" description="Basic and acidic residues" evidence="1">
    <location>
        <begin position="1378"/>
        <end position="1387"/>
    </location>
</feature>
<feature type="region of interest" description="Disordered" evidence="1">
    <location>
        <begin position="281"/>
        <end position="321"/>
    </location>
</feature>
<feature type="compositionally biased region" description="Low complexity" evidence="1">
    <location>
        <begin position="1915"/>
        <end position="1950"/>
    </location>
</feature>
<reference evidence="3" key="1">
    <citation type="journal article" date="2012" name="PLoS Pathog.">
        <title>Comparative genomics of the apicomplexan parasites Toxoplasma gondii and Neospora caninum: Coccidia differing in host range and transmission strategy.</title>
        <authorList>
            <person name="Reid A.J."/>
            <person name="Vermont S.J."/>
            <person name="Cotton J.A."/>
            <person name="Harris D."/>
            <person name="Hill-Cawthorne G.A."/>
            <person name="Konen-Waisman S."/>
            <person name="Latham S.M."/>
            <person name="Mourier T."/>
            <person name="Norton R."/>
            <person name="Quail M.A."/>
            <person name="Sanders M."/>
            <person name="Shanmugam D."/>
            <person name="Sohal A."/>
            <person name="Wasmuth J.D."/>
            <person name="Brunk B."/>
            <person name="Grigg M.E."/>
            <person name="Howard J.C."/>
            <person name="Parkinson J."/>
            <person name="Roos D.S."/>
            <person name="Trees A.J."/>
            <person name="Berriman M."/>
            <person name="Pain A."/>
            <person name="Wastling J.M."/>
        </authorList>
    </citation>
    <scope>NUCLEOTIDE SEQUENCE [LARGE SCALE GENOMIC DNA]</scope>
    <source>
        <strain evidence="3">Liverpool</strain>
    </source>
</reference>
<protein>
    <submittedName>
        <fullName evidence="2">Uncharacterized protein</fullName>
    </submittedName>
</protein>
<feature type="compositionally biased region" description="Basic and acidic residues" evidence="1">
    <location>
        <begin position="1984"/>
        <end position="1995"/>
    </location>
</feature>
<feature type="region of interest" description="Disordered" evidence="1">
    <location>
        <begin position="2853"/>
        <end position="2927"/>
    </location>
</feature>
<feature type="compositionally biased region" description="Basic and acidic residues" evidence="1">
    <location>
        <begin position="3334"/>
        <end position="3356"/>
    </location>
</feature>
<feature type="compositionally biased region" description="Basic and acidic residues" evidence="1">
    <location>
        <begin position="2088"/>
        <end position="2110"/>
    </location>
</feature>
<feature type="compositionally biased region" description="Low complexity" evidence="1">
    <location>
        <begin position="2172"/>
        <end position="2204"/>
    </location>
</feature>
<accession>F0VBL3</accession>
<feature type="region of interest" description="Disordered" evidence="1">
    <location>
        <begin position="2163"/>
        <end position="2204"/>
    </location>
</feature>
<feature type="region of interest" description="Disordered" evidence="1">
    <location>
        <begin position="3496"/>
        <end position="3726"/>
    </location>
</feature>
<feature type="region of interest" description="Disordered" evidence="1">
    <location>
        <begin position="4184"/>
        <end position="4204"/>
    </location>
</feature>
<feature type="compositionally biased region" description="Basic and acidic residues" evidence="1">
    <location>
        <begin position="3110"/>
        <end position="3123"/>
    </location>
</feature>
<feature type="region of interest" description="Disordered" evidence="1">
    <location>
        <begin position="3738"/>
        <end position="3788"/>
    </location>
</feature>
<feature type="compositionally biased region" description="Low complexity" evidence="1">
    <location>
        <begin position="841"/>
        <end position="853"/>
    </location>
</feature>
<evidence type="ECO:0000313" key="2">
    <source>
        <dbReference type="EMBL" id="CBZ50997.1"/>
    </source>
</evidence>
<feature type="compositionally biased region" description="Basic and acidic residues" evidence="1">
    <location>
        <begin position="3496"/>
        <end position="3546"/>
    </location>
</feature>
<feature type="compositionally biased region" description="Basic and acidic residues" evidence="1">
    <location>
        <begin position="3578"/>
        <end position="3602"/>
    </location>
</feature>
<feature type="compositionally biased region" description="Polar residues" evidence="1">
    <location>
        <begin position="229"/>
        <end position="247"/>
    </location>
</feature>
<feature type="compositionally biased region" description="Basic and acidic residues" evidence="1">
    <location>
        <begin position="1583"/>
        <end position="1603"/>
    </location>
</feature>
<feature type="region of interest" description="Disordered" evidence="1">
    <location>
        <begin position="1338"/>
        <end position="1387"/>
    </location>
</feature>
<feature type="region of interest" description="Disordered" evidence="1">
    <location>
        <begin position="835"/>
        <end position="914"/>
    </location>
</feature>
<feature type="region of interest" description="Disordered" evidence="1">
    <location>
        <begin position="4114"/>
        <end position="4141"/>
    </location>
</feature>
<feature type="compositionally biased region" description="Low complexity" evidence="1">
    <location>
        <begin position="3008"/>
        <end position="3038"/>
    </location>
</feature>
<feature type="compositionally biased region" description="Basic and acidic residues" evidence="1">
    <location>
        <begin position="569"/>
        <end position="591"/>
    </location>
</feature>
<feature type="compositionally biased region" description="Low complexity" evidence="1">
    <location>
        <begin position="1219"/>
        <end position="1228"/>
    </location>
</feature>
<feature type="region of interest" description="Disordered" evidence="1">
    <location>
        <begin position="541"/>
        <end position="598"/>
    </location>
</feature>
<feature type="compositionally biased region" description="Low complexity" evidence="1">
    <location>
        <begin position="3649"/>
        <end position="3668"/>
    </location>
</feature>
<dbReference type="InParanoid" id="F0VBL3"/>
<feature type="region of interest" description="Disordered" evidence="1">
    <location>
        <begin position="3328"/>
        <end position="3372"/>
    </location>
</feature>
<feature type="compositionally biased region" description="Low complexity" evidence="1">
    <location>
        <begin position="4454"/>
        <end position="4473"/>
    </location>
</feature>
<name>F0VBL3_NEOCL</name>
<feature type="compositionally biased region" description="Basic and acidic residues" evidence="1">
    <location>
        <begin position="3669"/>
        <end position="3681"/>
    </location>
</feature>
<feature type="compositionally biased region" description="Basic and acidic residues" evidence="1">
    <location>
        <begin position="859"/>
        <end position="880"/>
    </location>
</feature>
<dbReference type="OMA" id="ALFACEC"/>
<feature type="compositionally biased region" description="Low complexity" evidence="1">
    <location>
        <begin position="4127"/>
        <end position="4141"/>
    </location>
</feature>
<feature type="compositionally biased region" description="Basic and acidic residues" evidence="1">
    <location>
        <begin position="1099"/>
        <end position="1108"/>
    </location>
</feature>
<dbReference type="RefSeq" id="XP_003881030.1">
    <property type="nucleotide sequence ID" value="XM_003880981.1"/>
</dbReference>
<feature type="region of interest" description="Disordered" evidence="1">
    <location>
        <begin position="1207"/>
        <end position="1228"/>
    </location>
</feature>
<feature type="region of interest" description="Disordered" evidence="1">
    <location>
        <begin position="1897"/>
        <end position="2110"/>
    </location>
</feature>
<dbReference type="GeneID" id="13439983"/>
<feature type="region of interest" description="Disordered" evidence="1">
    <location>
        <begin position="643"/>
        <end position="730"/>
    </location>
</feature>
<feature type="region of interest" description="Disordered" evidence="1">
    <location>
        <begin position="2453"/>
        <end position="2568"/>
    </location>
</feature>
<dbReference type="eggNOG" id="ENOG502RSX0">
    <property type="taxonomic scope" value="Eukaryota"/>
</dbReference>
<feature type="region of interest" description="Disordered" evidence="1">
    <location>
        <begin position="1243"/>
        <end position="1283"/>
    </location>
</feature>
<keyword evidence="3" id="KW-1185">Reference proteome</keyword>
<feature type="compositionally biased region" description="Basic and acidic residues" evidence="1">
    <location>
        <begin position="2516"/>
        <end position="2559"/>
    </location>
</feature>
<feature type="compositionally biased region" description="Basic and acidic residues" evidence="1">
    <location>
        <begin position="898"/>
        <end position="912"/>
    </location>
</feature>